<dbReference type="EMBL" id="BAABLV010000041">
    <property type="protein sequence ID" value="GAA4907172.1"/>
    <property type="molecule type" value="Genomic_DNA"/>
</dbReference>
<keyword evidence="3 5" id="KW-1133">Transmembrane helix</keyword>
<dbReference type="SUPFAM" id="SSF141322">
    <property type="entry name" value="NfeD domain-like"/>
    <property type="match status" value="1"/>
</dbReference>
<reference evidence="8" key="1">
    <citation type="journal article" date="2019" name="Int. J. Syst. Evol. Microbiol.">
        <title>The Global Catalogue of Microorganisms (GCM) 10K type strain sequencing project: providing services to taxonomists for standard genome sequencing and annotation.</title>
        <authorList>
            <consortium name="The Broad Institute Genomics Platform"/>
            <consortium name="The Broad Institute Genome Sequencing Center for Infectious Disease"/>
            <person name="Wu L."/>
            <person name="Ma J."/>
        </authorList>
    </citation>
    <scope>NUCLEOTIDE SEQUENCE [LARGE SCALE GENOMIC DNA]</scope>
    <source>
        <strain evidence="8">JCM 19125</strain>
    </source>
</reference>
<dbReference type="InterPro" id="IPR052165">
    <property type="entry name" value="Membrane_assoc_protease"/>
</dbReference>
<accession>A0ABP9FKW1</accession>
<keyword evidence="8" id="KW-1185">Reference proteome</keyword>
<dbReference type="InterPro" id="IPR012340">
    <property type="entry name" value="NA-bd_OB-fold"/>
</dbReference>
<dbReference type="Gene3D" id="2.40.50.140">
    <property type="entry name" value="Nucleic acid-binding proteins"/>
    <property type="match status" value="1"/>
</dbReference>
<evidence type="ECO:0000256" key="3">
    <source>
        <dbReference type="ARBA" id="ARBA00022989"/>
    </source>
</evidence>
<evidence type="ECO:0000313" key="7">
    <source>
        <dbReference type="EMBL" id="GAA4907172.1"/>
    </source>
</evidence>
<comment type="caution">
    <text evidence="7">The sequence shown here is derived from an EMBL/GenBank/DDBJ whole genome shotgun (WGS) entry which is preliminary data.</text>
</comment>
<evidence type="ECO:0000256" key="2">
    <source>
        <dbReference type="ARBA" id="ARBA00022692"/>
    </source>
</evidence>
<organism evidence="7 8">
    <name type="scientific">Tessaracoccus lubricantis</name>
    <dbReference type="NCBI Taxonomy" id="545543"/>
    <lineage>
        <taxon>Bacteria</taxon>
        <taxon>Bacillati</taxon>
        <taxon>Actinomycetota</taxon>
        <taxon>Actinomycetes</taxon>
        <taxon>Propionibacteriales</taxon>
        <taxon>Propionibacteriaceae</taxon>
        <taxon>Tessaracoccus</taxon>
    </lineage>
</organism>
<proteinExistence type="predicted"/>
<sequence length="158" mass="16956">MNDLMDWFRDNLWAGWGLLAMALAAAELLTLDLTLLMLAAGALTGGVVALVLPGLVWLQITVALITAVATLFLLRPTLLAKVRASKGYRSSLDSIVGSKGRATAMITGHSGEVKVEGQVWEARSFDPTITIEEGEEIEVFSLDGVTLSVYPTNRPLTQ</sequence>
<evidence type="ECO:0000313" key="8">
    <source>
        <dbReference type="Proteomes" id="UP001501521"/>
    </source>
</evidence>
<protein>
    <recommendedName>
        <fullName evidence="6">NfeD-like C-terminal domain-containing protein</fullName>
    </recommendedName>
</protein>
<dbReference type="PANTHER" id="PTHR33507:SF3">
    <property type="entry name" value="INNER MEMBRANE PROTEIN YBBJ"/>
    <property type="match status" value="1"/>
</dbReference>
<evidence type="ECO:0000256" key="5">
    <source>
        <dbReference type="SAM" id="Phobius"/>
    </source>
</evidence>
<evidence type="ECO:0000259" key="6">
    <source>
        <dbReference type="Pfam" id="PF01957"/>
    </source>
</evidence>
<dbReference type="Pfam" id="PF01957">
    <property type="entry name" value="NfeD"/>
    <property type="match status" value="1"/>
</dbReference>
<comment type="subcellular location">
    <subcellularLocation>
        <location evidence="1">Membrane</location>
        <topology evidence="1">Multi-pass membrane protein</topology>
    </subcellularLocation>
</comment>
<feature type="transmembrane region" description="Helical" evidence="5">
    <location>
        <begin position="12"/>
        <end position="29"/>
    </location>
</feature>
<keyword evidence="4 5" id="KW-0472">Membrane</keyword>
<feature type="transmembrane region" description="Helical" evidence="5">
    <location>
        <begin position="62"/>
        <end position="80"/>
    </location>
</feature>
<keyword evidence="2 5" id="KW-0812">Transmembrane</keyword>
<dbReference type="Proteomes" id="UP001501521">
    <property type="component" value="Unassembled WGS sequence"/>
</dbReference>
<gene>
    <name evidence="7" type="ORF">GCM10025789_28350</name>
</gene>
<dbReference type="RefSeq" id="WP_345584001.1">
    <property type="nucleotide sequence ID" value="NZ_BAABLV010000041.1"/>
</dbReference>
<evidence type="ECO:0000256" key="4">
    <source>
        <dbReference type="ARBA" id="ARBA00023136"/>
    </source>
</evidence>
<dbReference type="InterPro" id="IPR002810">
    <property type="entry name" value="NfeD-like_C"/>
</dbReference>
<feature type="domain" description="NfeD-like C-terminal" evidence="6">
    <location>
        <begin position="93"/>
        <end position="151"/>
    </location>
</feature>
<dbReference type="PANTHER" id="PTHR33507">
    <property type="entry name" value="INNER MEMBRANE PROTEIN YBBJ"/>
    <property type="match status" value="1"/>
</dbReference>
<name>A0ABP9FKW1_9ACTN</name>
<evidence type="ECO:0000256" key="1">
    <source>
        <dbReference type="ARBA" id="ARBA00004141"/>
    </source>
</evidence>